<comment type="caution">
    <text evidence="7">The sequence shown here is derived from an EMBL/GenBank/DDBJ whole genome shotgun (WGS) entry which is preliminary data.</text>
</comment>
<reference evidence="7 8" key="1">
    <citation type="journal article" date="2018" name="MBio">
        <title>Comparative Genomics Reveals the Core Gene Toolbox for the Fungus-Insect Symbiosis.</title>
        <authorList>
            <person name="Wang Y."/>
            <person name="Stata M."/>
            <person name="Wang W."/>
            <person name="Stajich J.E."/>
            <person name="White M.M."/>
            <person name="Moncalvo J.M."/>
        </authorList>
    </citation>
    <scope>NUCLEOTIDE SEQUENCE [LARGE SCALE GENOMIC DNA]</scope>
    <source>
        <strain evidence="7 8">AUS-126-30</strain>
    </source>
</reference>
<dbReference type="GO" id="GO:0005829">
    <property type="term" value="C:cytosol"/>
    <property type="evidence" value="ECO:0007669"/>
    <property type="project" value="TreeGrafter"/>
</dbReference>
<dbReference type="Proteomes" id="UP000245591">
    <property type="component" value="Unassembled WGS sequence"/>
</dbReference>
<dbReference type="InterPro" id="IPR051374">
    <property type="entry name" value="Ataxin-10/CTR86_families"/>
</dbReference>
<dbReference type="InterPro" id="IPR019156">
    <property type="entry name" value="Ataxin-10_domain"/>
</dbReference>
<evidence type="ECO:0000259" key="6">
    <source>
        <dbReference type="Pfam" id="PF09759"/>
    </source>
</evidence>
<comment type="similarity">
    <text evidence="1">Belongs to the ataxin-10 family.</text>
</comment>
<dbReference type="PANTHER" id="PTHR13255:SF0">
    <property type="entry name" value="ATAXIN-10"/>
    <property type="match status" value="1"/>
</dbReference>
<feature type="domain" description="Ataxin-10" evidence="6">
    <location>
        <begin position="359"/>
        <end position="446"/>
    </location>
</feature>
<protein>
    <recommendedName>
        <fullName evidence="5">Ataxin-10 homolog</fullName>
    </recommendedName>
</protein>
<organism evidence="7 8">
    <name type="scientific">Smittium angustum</name>
    <dbReference type="NCBI Taxonomy" id="133377"/>
    <lineage>
        <taxon>Eukaryota</taxon>
        <taxon>Fungi</taxon>
        <taxon>Fungi incertae sedis</taxon>
        <taxon>Zoopagomycota</taxon>
        <taxon>Kickxellomycotina</taxon>
        <taxon>Harpellomycetes</taxon>
        <taxon>Harpellales</taxon>
        <taxon>Legeriomycetaceae</taxon>
        <taxon>Smittium</taxon>
    </lineage>
</organism>
<proteinExistence type="inferred from homology"/>
<keyword evidence="8" id="KW-1185">Reference proteome</keyword>
<evidence type="ECO:0000256" key="4">
    <source>
        <dbReference type="ARBA" id="ARBA00044746"/>
    </source>
</evidence>
<evidence type="ECO:0000313" key="7">
    <source>
        <dbReference type="EMBL" id="PWA01665.1"/>
    </source>
</evidence>
<dbReference type="GO" id="GO:0051301">
    <property type="term" value="P:cell division"/>
    <property type="evidence" value="ECO:0007669"/>
    <property type="project" value="UniProtKB-KW"/>
</dbReference>
<keyword evidence="2" id="KW-0132">Cell division</keyword>
<keyword evidence="3" id="KW-0131">Cell cycle</keyword>
<comment type="function">
    <text evidence="4">May play a role in the regulation of cytokinesis.</text>
</comment>
<sequence length="453" mass="52068">MNRIQEILEFDEFTKFQNESLILELEQCLNKINKELARNDAISEITRETIDSKVYELLAQFLVGAIDLLPKISLLSSIFKFIRNSVANSLNFQLNAWDNGIPQLLIDIVYNGMILERYGESRDLGDMKFGMQAVSNVMSRKWDRTDFFVTNRIKIFAMTKNPLLAYPTLMAMYNYIKLNGFSINKFGTSFECEYVDVLLCTHSELSSDPAINEIVDILLLEFVRGNPDIYEEYSKERHFHVILLVDILLYHFGEELQNGGGDEVNILELYKIINQLYTDLQEKYVASGDVDSEYLRVIVGYWLVVSTIQTESVKEWAVENGVCKKSLDLLGILDARLPKQSKPESKKHDFGDLTKLFIYKVELVQIIGNLAHGSKDIQDETRIHFVKNSLQTNEEPGVSGLTLMLSLTQIDTNSKFIREHAILAIKMLLENNGENQRIIEKMEPISKKKIVEY</sequence>
<evidence type="ECO:0000256" key="1">
    <source>
        <dbReference type="ARBA" id="ARBA00008384"/>
    </source>
</evidence>
<dbReference type="EMBL" id="MBFU01000143">
    <property type="protein sequence ID" value="PWA01665.1"/>
    <property type="molecule type" value="Genomic_DNA"/>
</dbReference>
<dbReference type="PANTHER" id="PTHR13255">
    <property type="entry name" value="ATAXIN-10"/>
    <property type="match status" value="1"/>
</dbReference>
<accession>A0A2U1J9F3</accession>
<evidence type="ECO:0000256" key="3">
    <source>
        <dbReference type="ARBA" id="ARBA00023306"/>
    </source>
</evidence>
<evidence type="ECO:0000256" key="5">
    <source>
        <dbReference type="ARBA" id="ARBA00044801"/>
    </source>
</evidence>
<dbReference type="AlphaFoldDB" id="A0A2U1J9F3"/>
<evidence type="ECO:0000256" key="2">
    <source>
        <dbReference type="ARBA" id="ARBA00022618"/>
    </source>
</evidence>
<evidence type="ECO:0000313" key="8">
    <source>
        <dbReference type="Proteomes" id="UP000245591"/>
    </source>
</evidence>
<gene>
    <name evidence="7" type="ORF">BB558_002232</name>
</gene>
<dbReference type="Pfam" id="PF09759">
    <property type="entry name" value="Atx10homo_assoc"/>
    <property type="match status" value="1"/>
</dbReference>
<name>A0A2U1J9F3_SMIAN</name>